<evidence type="ECO:0000313" key="1">
    <source>
        <dbReference type="EMBL" id="CZE49003.1"/>
    </source>
</evidence>
<dbReference type="EMBL" id="FIZP01000013">
    <property type="protein sequence ID" value="CZE49003.1"/>
    <property type="molecule type" value="Genomic_DNA"/>
</dbReference>
<dbReference type="Proteomes" id="UP000069632">
    <property type="component" value="Unassembled WGS sequence"/>
</dbReference>
<name>A0A128EL86_9BACT</name>
<reference evidence="1 2" key="1">
    <citation type="submission" date="2016-02" db="EMBL/GenBank/DDBJ databases">
        <authorList>
            <consortium name="Pathogen Informatics"/>
        </authorList>
    </citation>
    <scope>NUCLEOTIDE SEQUENCE [LARGE SCALE GENOMIC DNA]</scope>
    <source>
        <strain evidence="1 2">RC20</strain>
    </source>
</reference>
<dbReference type="RefSeq" id="WP_075540503.1">
    <property type="nucleotide sequence ID" value="NZ_CP053844.1"/>
</dbReference>
<accession>A0A128EL86</accession>
<dbReference type="AlphaFoldDB" id="A0A128EL86"/>
<evidence type="ECO:0000313" key="2">
    <source>
        <dbReference type="Proteomes" id="UP000069632"/>
    </source>
</evidence>
<dbReference type="OrthoDB" id="5353665at2"/>
<gene>
    <name evidence="1" type="ORF">ERS672216_01695</name>
</gene>
<organism evidence="1 2">
    <name type="scientific">Campylobacter geochelonis</name>
    <dbReference type="NCBI Taxonomy" id="1780362"/>
    <lineage>
        <taxon>Bacteria</taxon>
        <taxon>Pseudomonadati</taxon>
        <taxon>Campylobacterota</taxon>
        <taxon>Epsilonproteobacteria</taxon>
        <taxon>Campylobacterales</taxon>
        <taxon>Campylobacteraceae</taxon>
        <taxon>Campylobacter</taxon>
    </lineage>
</organism>
<protein>
    <submittedName>
        <fullName evidence="1">Uncharacterized protein</fullName>
    </submittedName>
</protein>
<proteinExistence type="predicted"/>
<keyword evidence="2" id="KW-1185">Reference proteome</keyword>
<sequence length="209" mass="24071">MTIGTAIDSYKGFEKVVWSDVSTKEQKLVDAVVSVKKDVLKAEFDEKNAKYQEVLQRSKDKVQKNIKDNIQYVINEYNAQKSDTSPQISEKEIIELANKYCTYNDGFIAISNCDKEAVFGLKDTHALKYTHFWQAVNLANRLSGVKRALEQQPKVLFQDEPKEVKSREYKFNFVINTDKTVNIKGVFLSQDRAKVKRSGLDILSKIYKR</sequence>